<proteinExistence type="predicted"/>
<comment type="subcellular location">
    <subcellularLocation>
        <location evidence="1">Membrane</location>
        <topology evidence="1">Multi-pass membrane protein</topology>
    </subcellularLocation>
</comment>
<dbReference type="EMBL" id="KE125561">
    <property type="protein sequence ID" value="EPB67841.1"/>
    <property type="molecule type" value="Genomic_DNA"/>
</dbReference>
<accession>A0A0D6LDB6</accession>
<evidence type="ECO:0000256" key="4">
    <source>
        <dbReference type="ARBA" id="ARBA00023136"/>
    </source>
</evidence>
<reference evidence="6 7" key="1">
    <citation type="submission" date="2013-05" db="EMBL/GenBank/DDBJ databases">
        <title>Draft genome of the parasitic nematode Anyclostoma ceylanicum.</title>
        <authorList>
            <person name="Mitreva M."/>
        </authorList>
    </citation>
    <scope>NUCLEOTIDE SEQUENCE [LARGE SCALE GENOMIC DNA]</scope>
</reference>
<evidence type="ECO:0000256" key="1">
    <source>
        <dbReference type="ARBA" id="ARBA00004141"/>
    </source>
</evidence>
<organism evidence="6 7">
    <name type="scientific">Ancylostoma ceylanicum</name>
    <dbReference type="NCBI Taxonomy" id="53326"/>
    <lineage>
        <taxon>Eukaryota</taxon>
        <taxon>Metazoa</taxon>
        <taxon>Ecdysozoa</taxon>
        <taxon>Nematoda</taxon>
        <taxon>Chromadorea</taxon>
        <taxon>Rhabditida</taxon>
        <taxon>Rhabditina</taxon>
        <taxon>Rhabditomorpha</taxon>
        <taxon>Strongyloidea</taxon>
        <taxon>Ancylostomatidae</taxon>
        <taxon>Ancylostomatinae</taxon>
        <taxon>Ancylostoma</taxon>
    </lineage>
</organism>
<evidence type="ECO:0000256" key="3">
    <source>
        <dbReference type="ARBA" id="ARBA00022989"/>
    </source>
</evidence>
<dbReference type="Proteomes" id="UP000054495">
    <property type="component" value="Unassembled WGS sequence"/>
</dbReference>
<feature type="chain" id="PRO_5002306854" description="Mannosyltransferase" evidence="5">
    <location>
        <begin position="25"/>
        <end position="109"/>
    </location>
</feature>
<keyword evidence="4" id="KW-0472">Membrane</keyword>
<dbReference type="GO" id="GO:0016020">
    <property type="term" value="C:membrane"/>
    <property type="evidence" value="ECO:0007669"/>
    <property type="project" value="UniProtKB-SubCell"/>
</dbReference>
<dbReference type="AlphaFoldDB" id="A0A0D6LDB6"/>
<keyword evidence="3" id="KW-1133">Transmembrane helix</keyword>
<dbReference type="InterPro" id="IPR045014">
    <property type="entry name" value="TM41A/B"/>
</dbReference>
<sequence>MTRLFILPAIFAISSLSLWYMICSAPGWESEAAFELPKQFDNFTALADRFRHYKDEHFGYITTVFICAYLYKQTFAIPGSFFLAIHPMASEIPEKHTGFLALGNITHFF</sequence>
<evidence type="ECO:0008006" key="8">
    <source>
        <dbReference type="Google" id="ProtNLM"/>
    </source>
</evidence>
<dbReference type="PANTHER" id="PTHR43220">
    <property type="match status" value="1"/>
</dbReference>
<gene>
    <name evidence="6" type="ORF">ANCCEY_13066</name>
</gene>
<evidence type="ECO:0000313" key="6">
    <source>
        <dbReference type="EMBL" id="EPB67841.1"/>
    </source>
</evidence>
<keyword evidence="2" id="KW-0812">Transmembrane</keyword>
<evidence type="ECO:0000256" key="2">
    <source>
        <dbReference type="ARBA" id="ARBA00022692"/>
    </source>
</evidence>
<feature type="signal peptide" evidence="5">
    <location>
        <begin position="1"/>
        <end position="24"/>
    </location>
</feature>
<evidence type="ECO:0000313" key="7">
    <source>
        <dbReference type="Proteomes" id="UP000054495"/>
    </source>
</evidence>
<keyword evidence="5" id="KW-0732">Signal</keyword>
<name>A0A0D6LDB6_9BILA</name>
<evidence type="ECO:0000256" key="5">
    <source>
        <dbReference type="SAM" id="SignalP"/>
    </source>
</evidence>
<protein>
    <recommendedName>
        <fullName evidence="8">Mannosyltransferase</fullName>
    </recommendedName>
</protein>
<keyword evidence="7" id="KW-1185">Reference proteome</keyword>
<dbReference type="PANTHER" id="PTHR43220:SF20">
    <property type="entry name" value="TRANSMEMBRANE PROTEIN 41A"/>
    <property type="match status" value="1"/>
</dbReference>